<dbReference type="GO" id="GO:0046872">
    <property type="term" value="F:metal ion binding"/>
    <property type="evidence" value="ECO:0007669"/>
    <property type="project" value="UniProtKB-UniRule"/>
</dbReference>
<dbReference type="FunFam" id="3.40.390.10:FF:000009">
    <property type="entry name" value="Oligopeptidase A"/>
    <property type="match status" value="1"/>
</dbReference>
<gene>
    <name evidence="9" type="ORF">EDC22_10124</name>
</gene>
<dbReference type="InterPro" id="IPR024079">
    <property type="entry name" value="MetalloPept_cat_dom_sf"/>
</dbReference>
<keyword evidence="2 7" id="KW-0645">Protease</keyword>
<dbReference type="Gene3D" id="3.40.390.10">
    <property type="entry name" value="Collagenase (Catalytic Domain)"/>
    <property type="match status" value="1"/>
</dbReference>
<comment type="cofactor">
    <cofactor evidence="7">
        <name>Zn(2+)</name>
        <dbReference type="ChEBI" id="CHEBI:29105"/>
    </cofactor>
    <text evidence="7">Binds 1 zinc ion.</text>
</comment>
<accession>A0A4R3MIL0</accession>
<dbReference type="InterPro" id="IPR001567">
    <property type="entry name" value="Pept_M3A_M3B_dom"/>
</dbReference>
<keyword evidence="4 7" id="KW-0378">Hydrolase</keyword>
<evidence type="ECO:0000256" key="5">
    <source>
        <dbReference type="ARBA" id="ARBA00022833"/>
    </source>
</evidence>
<evidence type="ECO:0000256" key="6">
    <source>
        <dbReference type="ARBA" id="ARBA00023049"/>
    </source>
</evidence>
<dbReference type="InterPro" id="IPR045090">
    <property type="entry name" value="Pept_M3A_M3B"/>
</dbReference>
<reference evidence="9 10" key="1">
    <citation type="submission" date="2019-03" db="EMBL/GenBank/DDBJ databases">
        <title>Genomic Encyclopedia of Type Strains, Phase IV (KMG-IV): sequencing the most valuable type-strain genomes for metagenomic binning, comparative biology and taxonomic classification.</title>
        <authorList>
            <person name="Goeker M."/>
        </authorList>
    </citation>
    <scope>NUCLEOTIDE SEQUENCE [LARGE SCALE GENOMIC DNA]</scope>
    <source>
        <strain evidence="9 10">DSM 19345</strain>
    </source>
</reference>
<dbReference type="Gene3D" id="1.10.1370.10">
    <property type="entry name" value="Neurolysin, domain 3"/>
    <property type="match status" value="1"/>
</dbReference>
<dbReference type="AlphaFoldDB" id="A0A4R3MIL0"/>
<keyword evidence="5 7" id="KW-0862">Zinc</keyword>
<evidence type="ECO:0000256" key="1">
    <source>
        <dbReference type="ARBA" id="ARBA00006040"/>
    </source>
</evidence>
<protein>
    <submittedName>
        <fullName evidence="9">Peptidyl-dipeptidase Dcp</fullName>
    </submittedName>
</protein>
<keyword evidence="10" id="KW-1185">Reference proteome</keyword>
<evidence type="ECO:0000256" key="3">
    <source>
        <dbReference type="ARBA" id="ARBA00022723"/>
    </source>
</evidence>
<dbReference type="PANTHER" id="PTHR43660:SF1">
    <property type="entry name" value="DIPEPTIDYL CARBOXYPEPTIDASE"/>
    <property type="match status" value="1"/>
</dbReference>
<evidence type="ECO:0000256" key="2">
    <source>
        <dbReference type="ARBA" id="ARBA00022670"/>
    </source>
</evidence>
<keyword evidence="3 7" id="KW-0479">Metal-binding</keyword>
<dbReference type="Proteomes" id="UP000295678">
    <property type="component" value="Unassembled WGS sequence"/>
</dbReference>
<organism evidence="9 10">
    <name type="scientific">Tepidamorphus gemmatus</name>
    <dbReference type="NCBI Taxonomy" id="747076"/>
    <lineage>
        <taxon>Bacteria</taxon>
        <taxon>Pseudomonadati</taxon>
        <taxon>Pseudomonadota</taxon>
        <taxon>Alphaproteobacteria</taxon>
        <taxon>Hyphomicrobiales</taxon>
        <taxon>Tepidamorphaceae</taxon>
        <taxon>Tepidamorphus</taxon>
    </lineage>
</organism>
<comment type="caution">
    <text evidence="9">The sequence shown here is derived from an EMBL/GenBank/DDBJ whole genome shotgun (WGS) entry which is preliminary data.</text>
</comment>
<keyword evidence="6 7" id="KW-0482">Metalloprotease</keyword>
<dbReference type="EMBL" id="SMAK01000001">
    <property type="protein sequence ID" value="TCT13164.1"/>
    <property type="molecule type" value="Genomic_DNA"/>
</dbReference>
<dbReference type="GO" id="GO:0004222">
    <property type="term" value="F:metalloendopeptidase activity"/>
    <property type="evidence" value="ECO:0007669"/>
    <property type="project" value="InterPro"/>
</dbReference>
<dbReference type="PANTHER" id="PTHR43660">
    <property type="entry name" value="DIPEPTIDYL CARBOXYPEPTIDASE"/>
    <property type="match status" value="1"/>
</dbReference>
<dbReference type="GO" id="GO:0004180">
    <property type="term" value="F:carboxypeptidase activity"/>
    <property type="evidence" value="ECO:0007669"/>
    <property type="project" value="TreeGrafter"/>
</dbReference>
<evidence type="ECO:0000259" key="8">
    <source>
        <dbReference type="Pfam" id="PF01432"/>
    </source>
</evidence>
<dbReference type="GO" id="GO:0005829">
    <property type="term" value="C:cytosol"/>
    <property type="evidence" value="ECO:0007669"/>
    <property type="project" value="TreeGrafter"/>
</dbReference>
<dbReference type="GO" id="GO:0006508">
    <property type="term" value="P:proteolysis"/>
    <property type="evidence" value="ECO:0007669"/>
    <property type="project" value="UniProtKB-KW"/>
</dbReference>
<dbReference type="SUPFAM" id="SSF55486">
    <property type="entry name" value="Metalloproteases ('zincins'), catalytic domain"/>
    <property type="match status" value="1"/>
</dbReference>
<dbReference type="InterPro" id="IPR034005">
    <property type="entry name" value="M3A_DCP"/>
</dbReference>
<feature type="domain" description="Peptidase M3A/M3B catalytic" evidence="8">
    <location>
        <begin position="232"/>
        <end position="681"/>
    </location>
</feature>
<sequence>MTSHDIATNPLLETWDTPFGMPPFDRIRTAHFAPALKAALAAHDAEIAAIAGNPEPPTFANTIAALELSGRALRQAAAVFYNLAGADTNDELQAVERELAPLMARHRTAMFLNEDLFRRIDRLAADAGSLDLDAEARRVLERYHLAFTRNGAALPEASKARLRKIAERLASLGTQFAQNVLADEKSWEMVLDEADLAGLPDELRSAAAQAAGERGHPGRYVITLSRSSIEPFLQYSARRDLREQAFRAWTGRGESGGETDNRAIIAEMVALRAERAKLLGYNSFAHFRLADSMAGTPEAALDLLRTVWTPARARAEAEQARLQALATAEGGNFEIAAWDWRYYAEKLRAAEFDLDEGRLKPYLQLDKVIEAAFHTANRLFGLSFTERPDLPRYHPDVRVWEVRDADGGHVGLFLGDYFARPSKRSGAWMSGFRGQEKLAGDIRPIIVNVMNFAKAGDGQPTLLSFDDARTLFHEFGHALHGLMSDVTYPLLAGTNVSRDFVEFPSQLYEHWLERPEILERFAVHYRSGEPMPAQMLERLKAARTFNQGFATVEYVASALVDMELHLLGEVSGLDIGRFETESLARIGMPKAIVMRHRPPHFAHIFSGDGYAAGYYSYMWSEVLDADGFRAFEEAGDVFDPATARRLRDHVYAAGFRKEPAEAYRAFRGRAPSPQALLEKRGLA</sequence>
<dbReference type="InterPro" id="IPR024077">
    <property type="entry name" value="Neurolysin/TOP_dom2"/>
</dbReference>
<evidence type="ECO:0000256" key="7">
    <source>
        <dbReference type="RuleBase" id="RU003435"/>
    </source>
</evidence>
<name>A0A4R3MIL0_9HYPH</name>
<comment type="similarity">
    <text evidence="1 7">Belongs to the peptidase M3 family.</text>
</comment>
<dbReference type="Pfam" id="PF01432">
    <property type="entry name" value="Peptidase_M3"/>
    <property type="match status" value="1"/>
</dbReference>
<evidence type="ECO:0000313" key="10">
    <source>
        <dbReference type="Proteomes" id="UP000295678"/>
    </source>
</evidence>
<evidence type="ECO:0000313" key="9">
    <source>
        <dbReference type="EMBL" id="TCT13164.1"/>
    </source>
</evidence>
<dbReference type="Gene3D" id="1.10.1370.40">
    <property type="match status" value="1"/>
</dbReference>
<dbReference type="CDD" id="cd06456">
    <property type="entry name" value="M3A_DCP"/>
    <property type="match status" value="1"/>
</dbReference>
<proteinExistence type="inferred from homology"/>
<evidence type="ECO:0000256" key="4">
    <source>
        <dbReference type="ARBA" id="ARBA00022801"/>
    </source>
</evidence>